<evidence type="ECO:0000313" key="4">
    <source>
        <dbReference type="Proteomes" id="UP001501447"/>
    </source>
</evidence>
<feature type="signal peptide" evidence="2">
    <location>
        <begin position="1"/>
        <end position="16"/>
    </location>
</feature>
<keyword evidence="2" id="KW-0732">Signal</keyword>
<comment type="caution">
    <text evidence="3">The sequence shown here is derived from an EMBL/GenBank/DDBJ whole genome shotgun (WGS) entry which is preliminary data.</text>
</comment>
<proteinExistence type="predicted"/>
<evidence type="ECO:0000256" key="2">
    <source>
        <dbReference type="SAM" id="SignalP"/>
    </source>
</evidence>
<name>A0ABN3QLW0_9ACTN</name>
<evidence type="ECO:0008006" key="5">
    <source>
        <dbReference type="Google" id="ProtNLM"/>
    </source>
</evidence>
<sequence>MTVAAVAASVLPFAAAACTSDSGTGEADVPSKHGQPKPATGDKTADCGKGSELSQADWTELCGDDAGMQDPSKPLRAGESFTFPDKLAVTVVRAEKVAASEAEPGETPFRLHIKFTNKGKAPVKLDDFSLFVEGATNGGEAATTVFDSSDDAAEIGGRLAPGVTATKTEDWVLDKKYGNKIVVSLQYGNDGADTYPEANVTIR</sequence>
<keyword evidence="4" id="KW-1185">Reference proteome</keyword>
<feature type="region of interest" description="Disordered" evidence="1">
    <location>
        <begin position="19"/>
        <end position="51"/>
    </location>
</feature>
<dbReference type="RefSeq" id="WP_344568892.1">
    <property type="nucleotide sequence ID" value="NZ_BAAARJ010000018.1"/>
</dbReference>
<evidence type="ECO:0000313" key="3">
    <source>
        <dbReference type="EMBL" id="GAA2629706.1"/>
    </source>
</evidence>
<evidence type="ECO:0000256" key="1">
    <source>
        <dbReference type="SAM" id="MobiDB-lite"/>
    </source>
</evidence>
<accession>A0ABN3QLW0</accession>
<protein>
    <recommendedName>
        <fullName evidence="5">DUF4352 domain-containing protein</fullName>
    </recommendedName>
</protein>
<gene>
    <name evidence="3" type="ORF">GCM10009863_51370</name>
</gene>
<dbReference type="Proteomes" id="UP001501447">
    <property type="component" value="Unassembled WGS sequence"/>
</dbReference>
<reference evidence="3 4" key="1">
    <citation type="journal article" date="2019" name="Int. J. Syst. Evol. Microbiol.">
        <title>The Global Catalogue of Microorganisms (GCM) 10K type strain sequencing project: providing services to taxonomists for standard genome sequencing and annotation.</title>
        <authorList>
            <consortium name="The Broad Institute Genomics Platform"/>
            <consortium name="The Broad Institute Genome Sequencing Center for Infectious Disease"/>
            <person name="Wu L."/>
            <person name="Ma J."/>
        </authorList>
    </citation>
    <scope>NUCLEOTIDE SEQUENCE [LARGE SCALE GENOMIC DNA]</scope>
    <source>
        <strain evidence="3 4">JCM 16373</strain>
    </source>
</reference>
<dbReference type="EMBL" id="BAAARJ010000018">
    <property type="protein sequence ID" value="GAA2629706.1"/>
    <property type="molecule type" value="Genomic_DNA"/>
</dbReference>
<organism evidence="3 4">
    <name type="scientific">Streptomyces axinellae</name>
    <dbReference type="NCBI Taxonomy" id="552788"/>
    <lineage>
        <taxon>Bacteria</taxon>
        <taxon>Bacillati</taxon>
        <taxon>Actinomycetota</taxon>
        <taxon>Actinomycetes</taxon>
        <taxon>Kitasatosporales</taxon>
        <taxon>Streptomycetaceae</taxon>
        <taxon>Streptomyces</taxon>
    </lineage>
</organism>
<feature type="chain" id="PRO_5045477056" description="DUF4352 domain-containing protein" evidence="2">
    <location>
        <begin position="17"/>
        <end position="203"/>
    </location>
</feature>